<accession>A0A838B1M7</accession>
<protein>
    <submittedName>
        <fullName evidence="1">Uncharacterized protein</fullName>
    </submittedName>
</protein>
<name>A0A838B1M7_9HYPH</name>
<dbReference type="Proteomes" id="UP000558284">
    <property type="component" value="Unassembled WGS sequence"/>
</dbReference>
<evidence type="ECO:0000313" key="2">
    <source>
        <dbReference type="Proteomes" id="UP000558284"/>
    </source>
</evidence>
<reference evidence="1 2" key="1">
    <citation type="submission" date="2020-07" db="EMBL/GenBank/DDBJ databases">
        <title>Definition of the novel symbiovar canariense within Mesorhizobium novociceri, a new species of genus Mesorhizobium nodulating Cicer canariense in the Caldera de Taburiente National Park (La Palma, Canary Islands).</title>
        <authorList>
            <person name="Leon-Barrios M."/>
            <person name="Perez-Yepez J."/>
            <person name="Flores-Felix J.D."/>
            <person name="Ramirez-Baena M.H."/>
            <person name="Pulido-Suarez L."/>
            <person name="Igual J.M."/>
            <person name="Velazquez E."/>
            <person name="Peix A."/>
        </authorList>
    </citation>
    <scope>NUCLEOTIDE SEQUENCE [LARGE SCALE GENOMIC DNA]</scope>
    <source>
        <strain evidence="1 2">CCANP35</strain>
    </source>
</reference>
<organism evidence="1 2">
    <name type="scientific">Mesorhizobium neociceri</name>
    <dbReference type="NCBI Taxonomy" id="1307853"/>
    <lineage>
        <taxon>Bacteria</taxon>
        <taxon>Pseudomonadati</taxon>
        <taxon>Pseudomonadota</taxon>
        <taxon>Alphaproteobacteria</taxon>
        <taxon>Hyphomicrobiales</taxon>
        <taxon>Phyllobacteriaceae</taxon>
        <taxon>Mesorhizobium</taxon>
    </lineage>
</organism>
<keyword evidence="2" id="KW-1185">Reference proteome</keyword>
<dbReference type="AlphaFoldDB" id="A0A838B1M7"/>
<evidence type="ECO:0000313" key="1">
    <source>
        <dbReference type="EMBL" id="MBA1139734.1"/>
    </source>
</evidence>
<dbReference type="EMBL" id="JACDTY010000002">
    <property type="protein sequence ID" value="MBA1139734.1"/>
    <property type="molecule type" value="Genomic_DNA"/>
</dbReference>
<comment type="caution">
    <text evidence="1">The sequence shown here is derived from an EMBL/GenBank/DDBJ whole genome shotgun (WGS) entry which is preliminary data.</text>
</comment>
<dbReference type="RefSeq" id="WP_181056426.1">
    <property type="nucleotide sequence ID" value="NZ_JACDTY010000002.1"/>
</dbReference>
<gene>
    <name evidence="1" type="ORF">H0241_05630</name>
</gene>
<proteinExistence type="predicted"/>
<sequence>MGTFAVQSPAMALDYDKAHHLDAENLAEQGIAKTYQEVLPELRQYVKNPIAIEESVDTYASRYAVRAAGQEFVIYAPDSVGSEDKSWGTATYVFFKIINDQLTHSGVRYYALNGGNDLFGIFLTPSQAEDAKRSLPTRADWPYLPDPKSPWYGQYH</sequence>